<feature type="domain" description="Ig-like" evidence="13">
    <location>
        <begin position="393"/>
        <end position="484"/>
    </location>
</feature>
<dbReference type="Proteomes" id="UP000694941">
    <property type="component" value="Unplaced"/>
</dbReference>
<dbReference type="InterPro" id="IPR003598">
    <property type="entry name" value="Ig_sub2"/>
</dbReference>
<feature type="domain" description="Fibronectin type-III" evidence="14">
    <location>
        <begin position="694"/>
        <end position="789"/>
    </location>
</feature>
<dbReference type="InterPro" id="IPR013783">
    <property type="entry name" value="Ig-like_fold"/>
</dbReference>
<feature type="domain" description="Fibronectin type-III" evidence="14">
    <location>
        <begin position="493"/>
        <end position="589"/>
    </location>
</feature>
<dbReference type="GeneID" id="106463757"/>
<feature type="domain" description="Ig-like" evidence="13">
    <location>
        <begin position="201"/>
        <end position="290"/>
    </location>
</feature>
<dbReference type="PRINTS" id="PR00014">
    <property type="entry name" value="FNTYPEIII"/>
</dbReference>
<feature type="domain" description="Ig-like" evidence="13">
    <location>
        <begin position="101"/>
        <end position="180"/>
    </location>
</feature>
<evidence type="ECO:0000256" key="10">
    <source>
        <dbReference type="SAM" id="MobiDB-lite"/>
    </source>
</evidence>
<feature type="region of interest" description="Disordered" evidence="10">
    <location>
        <begin position="961"/>
        <end position="1004"/>
    </location>
</feature>
<dbReference type="Pfam" id="PF00041">
    <property type="entry name" value="fn3"/>
    <property type="match status" value="3"/>
</dbReference>
<keyword evidence="3 12" id="KW-0732">Signal</keyword>
<feature type="signal peptide" evidence="12">
    <location>
        <begin position="1"/>
        <end position="24"/>
    </location>
</feature>
<dbReference type="PROSITE" id="PS50835">
    <property type="entry name" value="IG_LIKE"/>
    <property type="match status" value="4"/>
</dbReference>
<evidence type="ECO:0000256" key="6">
    <source>
        <dbReference type="ARBA" id="ARBA00022989"/>
    </source>
</evidence>
<dbReference type="InterPro" id="IPR007110">
    <property type="entry name" value="Ig-like_dom"/>
</dbReference>
<comment type="subcellular location">
    <subcellularLocation>
        <location evidence="1">Membrane</location>
        <topology evidence="1">Single-pass membrane protein</topology>
    </subcellularLocation>
</comment>
<reference evidence="16" key="1">
    <citation type="submission" date="2025-08" db="UniProtKB">
        <authorList>
            <consortium name="RefSeq"/>
        </authorList>
    </citation>
    <scope>IDENTIFICATION</scope>
    <source>
        <tissue evidence="16">Muscle</tissue>
    </source>
</reference>
<sequence length="1082" mass="121107">MMVILPFVLSIACIGLWAPKECGGHPWSSENVHCKRFTLYTHLRDSHRPNGPIHPLNISKVIKTSTKHKSASLTWNRNEVSELLHFLCIFQIKESAEILYPFHHLLNRFRRQVKQETKTVVSGQTAVLMCPSGGRTVESIVWSKDGLTLPVNPRQSIMSNGSLSIQKVTQSSDGGEYNCRYHDDRHRSKNYVVILRVAEPPAVSPFQFPSDVVLGMRVRVMCSVIRGDPPFHFTWLKDGSILSASDGLSVQYFQDYSILSTGNLVSKNSGNYTCSVNNGAGSASHSAHLTVNAPPSWILEPQNSEVILEGSVRIDCSADGLPAPIITWRKATNDEPADYTPVYNNHKHTVYPNGSLFIHSASKDEEGYYLCEARNGYGANLNKLTNLTVHQPPTFDVKFRSHSAQKGQSVDLSCAAVGDQPIKFIWKKDGRMLTNSSRYLLSASELQQSTEVSILKIMKANRNDSGIYLCRSHNEYGQDEMKIKLLIQEVPGPPSNLSVTNVTGRTISLVWTEPYTGNSDISRYFIKYQKELPGHQRSMMINRTIEGSQRTAVLRGLEPASSYLVSIDAQNAVGRGSESDWIRVKTEQEAPSGPPEEIAAQATGPNSIKVTWKPPQEDYWNGKIIGYYIGYKPIDETLHMYKTVHVKDVTAREQYHLTNLKRSTIYHITIHAFNSKGPGPRSDEVQVKTLDDVPPSAPDLKMLSKSTSSITLKWSQRATFGASVVDYKLHYREENDHVGWTVIPISTNQNQYTVQNLKCGTTYQFFMTSHNSVGRSEPSNKLIIRTTGAAPVSPAREDFISINVTEAILDFSKWQDGGCFITSYTVKLRQKFHTRWKTLVDNLIFNKSPFQVTALSSATWYEVLVVVQSSAGATEAMYDFRTRNKTREIVPQETANVPKPPTKSFIIDLEVLVPITVSSFVVVVVIVVGCVLCIREARSHRRINENQVYGKTSQDVIQMKDIGNTPPLDYVSSEDGTQRSSPYSQSTNHCPPRESMLDSRPGRDRRNFIHTPLPTILYQSHPLMTTNTNQEPLASALLQGEGGTSAPIMSTAGRTNQRERPYESLVLITDPSPFETNRQWDL</sequence>
<keyword evidence="15" id="KW-1185">Reference proteome</keyword>
<evidence type="ECO:0000256" key="7">
    <source>
        <dbReference type="ARBA" id="ARBA00023136"/>
    </source>
</evidence>
<evidence type="ECO:0000256" key="9">
    <source>
        <dbReference type="ARBA" id="ARBA00023319"/>
    </source>
</evidence>
<dbReference type="InterPro" id="IPR036179">
    <property type="entry name" value="Ig-like_dom_sf"/>
</dbReference>
<organism evidence="15 16">
    <name type="scientific">Limulus polyphemus</name>
    <name type="common">Atlantic horseshoe crab</name>
    <dbReference type="NCBI Taxonomy" id="6850"/>
    <lineage>
        <taxon>Eukaryota</taxon>
        <taxon>Metazoa</taxon>
        <taxon>Ecdysozoa</taxon>
        <taxon>Arthropoda</taxon>
        <taxon>Chelicerata</taxon>
        <taxon>Merostomata</taxon>
        <taxon>Xiphosura</taxon>
        <taxon>Limulidae</taxon>
        <taxon>Limulus</taxon>
    </lineage>
</organism>
<dbReference type="SMART" id="SM00060">
    <property type="entry name" value="FN3"/>
    <property type="match status" value="4"/>
</dbReference>
<dbReference type="RefSeq" id="XP_022247481.1">
    <property type="nucleotide sequence ID" value="XM_022391773.1"/>
</dbReference>
<keyword evidence="8" id="KW-1015">Disulfide bond</keyword>
<evidence type="ECO:0000256" key="8">
    <source>
        <dbReference type="ARBA" id="ARBA00023157"/>
    </source>
</evidence>
<dbReference type="PANTHER" id="PTHR10075:SF100">
    <property type="entry name" value="FASCICLIN-2"/>
    <property type="match status" value="1"/>
</dbReference>
<keyword evidence="2 11" id="KW-0812">Transmembrane</keyword>
<dbReference type="InterPro" id="IPR003961">
    <property type="entry name" value="FN3_dom"/>
</dbReference>
<protein>
    <submittedName>
        <fullName evidence="16">Down syndrome cell adhesion molecule homolog isoform X1</fullName>
    </submittedName>
</protein>
<dbReference type="Pfam" id="PF13927">
    <property type="entry name" value="Ig_3"/>
    <property type="match status" value="2"/>
</dbReference>
<dbReference type="SUPFAM" id="SSF48726">
    <property type="entry name" value="Immunoglobulin"/>
    <property type="match status" value="4"/>
</dbReference>
<dbReference type="Gene3D" id="2.60.40.10">
    <property type="entry name" value="Immunoglobulins"/>
    <property type="match status" value="8"/>
</dbReference>
<proteinExistence type="predicted"/>
<keyword evidence="6 11" id="KW-1133">Transmembrane helix</keyword>
<dbReference type="Pfam" id="PF25059">
    <property type="entry name" value="FN3_DSCAM-DSCAML_C"/>
    <property type="match status" value="1"/>
</dbReference>
<accession>A0ABM1SV25</accession>
<keyword evidence="4" id="KW-0677">Repeat</keyword>
<dbReference type="CDD" id="cd00063">
    <property type="entry name" value="FN3"/>
    <property type="match status" value="4"/>
</dbReference>
<dbReference type="Pfam" id="PF07679">
    <property type="entry name" value="I-set"/>
    <property type="match status" value="2"/>
</dbReference>
<dbReference type="SMART" id="SM00409">
    <property type="entry name" value="IG"/>
    <property type="match status" value="4"/>
</dbReference>
<feature type="compositionally biased region" description="Polar residues" evidence="10">
    <location>
        <begin position="974"/>
        <end position="989"/>
    </location>
</feature>
<evidence type="ECO:0000256" key="3">
    <source>
        <dbReference type="ARBA" id="ARBA00022729"/>
    </source>
</evidence>
<gene>
    <name evidence="16" type="primary">LOC106463757</name>
</gene>
<dbReference type="InterPro" id="IPR013098">
    <property type="entry name" value="Ig_I-set"/>
</dbReference>
<evidence type="ECO:0000256" key="12">
    <source>
        <dbReference type="SAM" id="SignalP"/>
    </source>
</evidence>
<dbReference type="PROSITE" id="PS50853">
    <property type="entry name" value="FN3"/>
    <property type="match status" value="4"/>
</dbReference>
<feature type="transmembrane region" description="Helical" evidence="11">
    <location>
        <begin position="911"/>
        <end position="934"/>
    </location>
</feature>
<name>A0ABM1SV25_LIMPO</name>
<evidence type="ECO:0000259" key="13">
    <source>
        <dbReference type="PROSITE" id="PS50835"/>
    </source>
</evidence>
<dbReference type="PANTHER" id="PTHR10075">
    <property type="entry name" value="BASIGIN RELATED"/>
    <property type="match status" value="1"/>
</dbReference>
<feature type="domain" description="Fibronectin type-III" evidence="14">
    <location>
        <begin position="594"/>
        <end position="692"/>
    </location>
</feature>
<dbReference type="SMART" id="SM00408">
    <property type="entry name" value="IGc2"/>
    <property type="match status" value="4"/>
</dbReference>
<dbReference type="InterPro" id="IPR036116">
    <property type="entry name" value="FN3_sf"/>
</dbReference>
<keyword evidence="7 11" id="KW-0472">Membrane</keyword>
<feature type="domain" description="Fibronectin type-III" evidence="14">
    <location>
        <begin position="791"/>
        <end position="885"/>
    </location>
</feature>
<evidence type="ECO:0000256" key="4">
    <source>
        <dbReference type="ARBA" id="ARBA00022737"/>
    </source>
</evidence>
<evidence type="ECO:0000256" key="5">
    <source>
        <dbReference type="ARBA" id="ARBA00022889"/>
    </source>
</evidence>
<feature type="compositionally biased region" description="Basic and acidic residues" evidence="10">
    <location>
        <begin position="991"/>
        <end position="1004"/>
    </location>
</feature>
<dbReference type="SUPFAM" id="SSF49265">
    <property type="entry name" value="Fibronectin type III"/>
    <property type="match status" value="2"/>
</dbReference>
<evidence type="ECO:0000256" key="11">
    <source>
        <dbReference type="SAM" id="Phobius"/>
    </source>
</evidence>
<keyword evidence="9" id="KW-0393">Immunoglobulin domain</keyword>
<evidence type="ECO:0000256" key="2">
    <source>
        <dbReference type="ARBA" id="ARBA00022692"/>
    </source>
</evidence>
<feature type="chain" id="PRO_5045900058" evidence="12">
    <location>
        <begin position="25"/>
        <end position="1082"/>
    </location>
</feature>
<evidence type="ECO:0000256" key="1">
    <source>
        <dbReference type="ARBA" id="ARBA00004167"/>
    </source>
</evidence>
<evidence type="ECO:0000313" key="15">
    <source>
        <dbReference type="Proteomes" id="UP000694941"/>
    </source>
</evidence>
<evidence type="ECO:0000313" key="16">
    <source>
        <dbReference type="RefSeq" id="XP_022247481.1"/>
    </source>
</evidence>
<evidence type="ECO:0000259" key="14">
    <source>
        <dbReference type="PROSITE" id="PS50853"/>
    </source>
</evidence>
<feature type="domain" description="Ig-like" evidence="13">
    <location>
        <begin position="295"/>
        <end position="388"/>
    </location>
</feature>
<keyword evidence="5" id="KW-0130">Cell adhesion</keyword>
<dbReference type="InterPro" id="IPR003599">
    <property type="entry name" value="Ig_sub"/>
</dbReference>
<dbReference type="InterPro" id="IPR056754">
    <property type="entry name" value="DSCAM/DSCAML_C"/>
</dbReference>